<accession>A0A834YJ73</accession>
<sequence>MIEKGYGGFPGGKAGGGGRNSKKTGMSLSPSGPGPRGHKCTATFLPGNGNNLTGDGGASGGKAWPESYSVGPSACVGGPKGLKRKVTVTTEDYGSPSSKVVQVPSVIRREAVQSRAHEKVSKASFENKNGCYSRLTTKEKVSSHDIVDFYSGRMGIKEEVQITSTFKFGDKSKGYSGEFVTEQKFQKLKH</sequence>
<gene>
    <name evidence="2" type="ORF">HHK36_024580</name>
</gene>
<comment type="caution">
    <text evidence="2">The sequence shown here is derived from an EMBL/GenBank/DDBJ whole genome shotgun (WGS) entry which is preliminary data.</text>
</comment>
<dbReference type="OrthoDB" id="1429861at2759"/>
<name>A0A834YJ73_TETSI</name>
<organism evidence="2 3">
    <name type="scientific">Tetracentron sinense</name>
    <name type="common">Spur-leaf</name>
    <dbReference type="NCBI Taxonomy" id="13715"/>
    <lineage>
        <taxon>Eukaryota</taxon>
        <taxon>Viridiplantae</taxon>
        <taxon>Streptophyta</taxon>
        <taxon>Embryophyta</taxon>
        <taxon>Tracheophyta</taxon>
        <taxon>Spermatophyta</taxon>
        <taxon>Magnoliopsida</taxon>
        <taxon>Trochodendrales</taxon>
        <taxon>Trochodendraceae</taxon>
        <taxon>Tetracentron</taxon>
    </lineage>
</organism>
<keyword evidence="3" id="KW-1185">Reference proteome</keyword>
<evidence type="ECO:0000256" key="1">
    <source>
        <dbReference type="SAM" id="MobiDB-lite"/>
    </source>
</evidence>
<dbReference type="AlphaFoldDB" id="A0A834YJ73"/>
<reference evidence="2 3" key="1">
    <citation type="submission" date="2020-04" db="EMBL/GenBank/DDBJ databases">
        <title>Plant Genome Project.</title>
        <authorList>
            <person name="Zhang R.-G."/>
        </authorList>
    </citation>
    <scope>NUCLEOTIDE SEQUENCE [LARGE SCALE GENOMIC DNA]</scope>
    <source>
        <strain evidence="2">YNK0</strain>
        <tissue evidence="2">Leaf</tissue>
    </source>
</reference>
<evidence type="ECO:0000313" key="2">
    <source>
        <dbReference type="EMBL" id="KAF8390059.1"/>
    </source>
</evidence>
<protein>
    <submittedName>
        <fullName evidence="2">Uncharacterized protein</fullName>
    </submittedName>
</protein>
<proteinExistence type="predicted"/>
<feature type="compositionally biased region" description="Gly residues" evidence="1">
    <location>
        <begin position="1"/>
        <end position="19"/>
    </location>
</feature>
<dbReference type="EMBL" id="JABCRI010000018">
    <property type="protein sequence ID" value="KAF8390059.1"/>
    <property type="molecule type" value="Genomic_DNA"/>
</dbReference>
<feature type="region of interest" description="Disordered" evidence="1">
    <location>
        <begin position="1"/>
        <end position="39"/>
    </location>
</feature>
<dbReference type="Proteomes" id="UP000655225">
    <property type="component" value="Unassembled WGS sequence"/>
</dbReference>
<evidence type="ECO:0000313" key="3">
    <source>
        <dbReference type="Proteomes" id="UP000655225"/>
    </source>
</evidence>